<keyword evidence="1" id="KW-0812">Transmembrane</keyword>
<dbReference type="Proteomes" id="UP000714275">
    <property type="component" value="Unassembled WGS sequence"/>
</dbReference>
<dbReference type="OrthoDB" id="422086at2759"/>
<evidence type="ECO:0008006" key="4">
    <source>
        <dbReference type="Google" id="ProtNLM"/>
    </source>
</evidence>
<proteinExistence type="predicted"/>
<evidence type="ECO:0000313" key="2">
    <source>
        <dbReference type="EMBL" id="KAG1774848.1"/>
    </source>
</evidence>
<accession>A0A9P6ZQG2</accession>
<comment type="caution">
    <text evidence="2">The sequence shown here is derived from an EMBL/GenBank/DDBJ whole genome shotgun (WGS) entry which is preliminary data.</text>
</comment>
<sequence length="256" mass="28670">MGAKTVINTSPYHGNRNQTRRLISKSNMYYIAGLTMSLPSSTQTVEGLAVFTTFRYFQHVISRVRAIAPVANAEAGRIRTTPTSFIGKIISPIHGLSIFVPLVTYCLCVTFNRFTQPAWMQRMSLPNTYFNYETEVGLRVAACAATFVLLGFTGRIFTHLGNQWHAIGRREKPRVVQTGPYAVVRHPLYTSVLIHGLLFAVMSWSYAPLVGLGITASAFAVKMPIEEDLIMQDSAVAAEYRAYMRRVPARIIPFLW</sequence>
<dbReference type="GO" id="GO:0016740">
    <property type="term" value="F:transferase activity"/>
    <property type="evidence" value="ECO:0007669"/>
    <property type="project" value="UniProtKB-ARBA"/>
</dbReference>
<feature type="transmembrane region" description="Helical" evidence="1">
    <location>
        <begin position="136"/>
        <end position="157"/>
    </location>
</feature>
<evidence type="ECO:0000256" key="1">
    <source>
        <dbReference type="SAM" id="Phobius"/>
    </source>
</evidence>
<feature type="transmembrane region" description="Helical" evidence="1">
    <location>
        <begin position="93"/>
        <end position="115"/>
    </location>
</feature>
<protein>
    <recommendedName>
        <fullName evidence="4">Protein-S-isoprenylcysteine O-methyltransferase</fullName>
    </recommendedName>
</protein>
<evidence type="ECO:0000313" key="3">
    <source>
        <dbReference type="Proteomes" id="UP000714275"/>
    </source>
</evidence>
<name>A0A9P6ZQG2_9AGAM</name>
<dbReference type="PANTHER" id="PTHR12714">
    <property type="entry name" value="PROTEIN-S ISOPRENYLCYSTEINE O-METHYLTRANSFERASE"/>
    <property type="match status" value="1"/>
</dbReference>
<dbReference type="Gene3D" id="1.20.120.1630">
    <property type="match status" value="1"/>
</dbReference>
<dbReference type="EMBL" id="JABBWD010000038">
    <property type="protein sequence ID" value="KAG1774848.1"/>
    <property type="molecule type" value="Genomic_DNA"/>
</dbReference>
<keyword evidence="1" id="KW-1133">Transmembrane helix</keyword>
<gene>
    <name evidence="2" type="ORF">EV702DRAFT_1121425</name>
</gene>
<dbReference type="PANTHER" id="PTHR12714:SF24">
    <property type="entry name" value="SLR1182 PROTEIN"/>
    <property type="match status" value="1"/>
</dbReference>
<organism evidence="2 3">
    <name type="scientific">Suillus placidus</name>
    <dbReference type="NCBI Taxonomy" id="48579"/>
    <lineage>
        <taxon>Eukaryota</taxon>
        <taxon>Fungi</taxon>
        <taxon>Dikarya</taxon>
        <taxon>Basidiomycota</taxon>
        <taxon>Agaricomycotina</taxon>
        <taxon>Agaricomycetes</taxon>
        <taxon>Agaricomycetidae</taxon>
        <taxon>Boletales</taxon>
        <taxon>Suillineae</taxon>
        <taxon>Suillaceae</taxon>
        <taxon>Suillus</taxon>
    </lineage>
</organism>
<dbReference type="AlphaFoldDB" id="A0A9P6ZQG2"/>
<keyword evidence="1" id="KW-0472">Membrane</keyword>
<keyword evidence="3" id="KW-1185">Reference proteome</keyword>
<feature type="transmembrane region" description="Helical" evidence="1">
    <location>
        <begin position="197"/>
        <end position="221"/>
    </location>
</feature>
<reference evidence="2" key="1">
    <citation type="journal article" date="2020" name="New Phytol.">
        <title>Comparative genomics reveals dynamic genome evolution in host specialist ectomycorrhizal fungi.</title>
        <authorList>
            <person name="Lofgren L.A."/>
            <person name="Nguyen N.H."/>
            <person name="Vilgalys R."/>
            <person name="Ruytinx J."/>
            <person name="Liao H.L."/>
            <person name="Branco S."/>
            <person name="Kuo A."/>
            <person name="LaButti K."/>
            <person name="Lipzen A."/>
            <person name="Andreopoulos W."/>
            <person name="Pangilinan J."/>
            <person name="Riley R."/>
            <person name="Hundley H."/>
            <person name="Na H."/>
            <person name="Barry K."/>
            <person name="Grigoriev I.V."/>
            <person name="Stajich J.E."/>
            <person name="Kennedy P.G."/>
        </authorList>
    </citation>
    <scope>NUCLEOTIDE SEQUENCE</scope>
    <source>
        <strain evidence="2">DOB743</strain>
    </source>
</reference>